<keyword evidence="5" id="KW-0378">Hydrolase</keyword>
<name>A0A9D9HUD9_9BACT</name>
<keyword evidence="3" id="KW-0645">Protease</keyword>
<keyword evidence="4 8" id="KW-0812">Transmembrane</keyword>
<dbReference type="InterPro" id="IPR026392">
    <property type="entry name" value="Exo/Archaeosortase_dom"/>
</dbReference>
<dbReference type="GO" id="GO:0005886">
    <property type="term" value="C:plasma membrane"/>
    <property type="evidence" value="ECO:0007669"/>
    <property type="project" value="UniProtKB-SubCell"/>
</dbReference>
<feature type="transmembrane region" description="Helical" evidence="8">
    <location>
        <begin position="94"/>
        <end position="114"/>
    </location>
</feature>
<keyword evidence="2" id="KW-1003">Cell membrane</keyword>
<gene>
    <name evidence="9" type="ORF">IAA73_07235</name>
</gene>
<organism evidence="9 10">
    <name type="scientific">Candidatus Gallipaludibacter merdavium</name>
    <dbReference type="NCBI Taxonomy" id="2840839"/>
    <lineage>
        <taxon>Bacteria</taxon>
        <taxon>Pseudomonadati</taxon>
        <taxon>Bacteroidota</taxon>
        <taxon>Bacteroidia</taxon>
        <taxon>Bacteroidales</taxon>
        <taxon>Candidatus Gallipaludibacter</taxon>
    </lineage>
</organism>
<accession>A0A9D9HUD9</accession>
<dbReference type="Proteomes" id="UP000823641">
    <property type="component" value="Unassembled WGS sequence"/>
</dbReference>
<comment type="caution">
    <text evidence="9">The sequence shown here is derived from an EMBL/GenBank/DDBJ whole genome shotgun (WGS) entry which is preliminary data.</text>
</comment>
<comment type="subcellular location">
    <subcellularLocation>
        <location evidence="1">Cell membrane</location>
        <topology evidence="1">Multi-pass membrane protein</topology>
    </subcellularLocation>
</comment>
<feature type="transmembrane region" description="Helical" evidence="8">
    <location>
        <begin position="123"/>
        <end position="148"/>
    </location>
</feature>
<proteinExistence type="predicted"/>
<evidence type="ECO:0000313" key="10">
    <source>
        <dbReference type="Proteomes" id="UP000823641"/>
    </source>
</evidence>
<keyword evidence="6 8" id="KW-1133">Transmembrane helix</keyword>
<dbReference type="EMBL" id="JADIMG010000072">
    <property type="protein sequence ID" value="MBO8460107.1"/>
    <property type="molecule type" value="Genomic_DNA"/>
</dbReference>
<feature type="transmembrane region" description="Helical" evidence="8">
    <location>
        <begin position="16"/>
        <end position="34"/>
    </location>
</feature>
<evidence type="ECO:0000313" key="9">
    <source>
        <dbReference type="EMBL" id="MBO8460107.1"/>
    </source>
</evidence>
<dbReference type="Pfam" id="PF09721">
    <property type="entry name" value="Exosortase_EpsH"/>
    <property type="match status" value="1"/>
</dbReference>
<evidence type="ECO:0000256" key="5">
    <source>
        <dbReference type="ARBA" id="ARBA00022801"/>
    </source>
</evidence>
<evidence type="ECO:0000256" key="3">
    <source>
        <dbReference type="ARBA" id="ARBA00022670"/>
    </source>
</evidence>
<dbReference type="InterPro" id="IPR019127">
    <property type="entry name" value="Exosortase"/>
</dbReference>
<sequence length="193" mass="22699">MKKGEWKERLKPYDNVLRFVVVLLLGNALWKLMFQGDESGYWVTCCGWNVTRFFTEMSCHVATVSAHILGWFVDGVRLVYGRLITFPNGNGISIVWGCTAVKQAALFVLIMLFARGPWKHKLWFVPLSLCLIYLFNLFRIVMIALLVMNHPDWFDLLHSYIFKYLFYAFLFLIWVIWAECFAEKKNCLVKSYK</sequence>
<evidence type="ECO:0000256" key="8">
    <source>
        <dbReference type="SAM" id="Phobius"/>
    </source>
</evidence>
<keyword evidence="7 8" id="KW-0472">Membrane</keyword>
<evidence type="ECO:0000256" key="2">
    <source>
        <dbReference type="ARBA" id="ARBA00022475"/>
    </source>
</evidence>
<dbReference type="GO" id="GO:0008233">
    <property type="term" value="F:peptidase activity"/>
    <property type="evidence" value="ECO:0007669"/>
    <property type="project" value="UniProtKB-KW"/>
</dbReference>
<dbReference type="GO" id="GO:0006508">
    <property type="term" value="P:proteolysis"/>
    <property type="evidence" value="ECO:0007669"/>
    <property type="project" value="UniProtKB-KW"/>
</dbReference>
<evidence type="ECO:0000256" key="7">
    <source>
        <dbReference type="ARBA" id="ARBA00023136"/>
    </source>
</evidence>
<dbReference type="NCBIfam" id="TIGR04178">
    <property type="entry name" value="exo_archaeo"/>
    <property type="match status" value="1"/>
</dbReference>
<feature type="transmembrane region" description="Helical" evidence="8">
    <location>
        <begin position="160"/>
        <end position="182"/>
    </location>
</feature>
<reference evidence="9" key="1">
    <citation type="submission" date="2020-10" db="EMBL/GenBank/DDBJ databases">
        <authorList>
            <person name="Gilroy R."/>
        </authorList>
    </citation>
    <scope>NUCLEOTIDE SEQUENCE</scope>
    <source>
        <strain evidence="9">G3-3990</strain>
    </source>
</reference>
<evidence type="ECO:0000256" key="4">
    <source>
        <dbReference type="ARBA" id="ARBA00022692"/>
    </source>
</evidence>
<evidence type="ECO:0000256" key="1">
    <source>
        <dbReference type="ARBA" id="ARBA00004651"/>
    </source>
</evidence>
<evidence type="ECO:0000256" key="6">
    <source>
        <dbReference type="ARBA" id="ARBA00022989"/>
    </source>
</evidence>
<dbReference type="AlphaFoldDB" id="A0A9D9HUD9"/>
<protein>
    <submittedName>
        <fullName evidence="9">Exosortase/archaeosortase family protein</fullName>
    </submittedName>
</protein>
<reference evidence="9" key="2">
    <citation type="journal article" date="2021" name="PeerJ">
        <title>Extensive microbial diversity within the chicken gut microbiome revealed by metagenomics and culture.</title>
        <authorList>
            <person name="Gilroy R."/>
            <person name="Ravi A."/>
            <person name="Getino M."/>
            <person name="Pursley I."/>
            <person name="Horton D.L."/>
            <person name="Alikhan N.F."/>
            <person name="Baker D."/>
            <person name="Gharbi K."/>
            <person name="Hall N."/>
            <person name="Watson M."/>
            <person name="Adriaenssens E.M."/>
            <person name="Foster-Nyarko E."/>
            <person name="Jarju S."/>
            <person name="Secka A."/>
            <person name="Antonio M."/>
            <person name="Oren A."/>
            <person name="Chaudhuri R.R."/>
            <person name="La Ragione R."/>
            <person name="Hildebrand F."/>
            <person name="Pallen M.J."/>
        </authorList>
    </citation>
    <scope>NUCLEOTIDE SEQUENCE</scope>
    <source>
        <strain evidence="9">G3-3990</strain>
    </source>
</reference>